<proteinExistence type="predicted"/>
<dbReference type="AlphaFoldDB" id="A0A498P3T9"/>
<dbReference type="Proteomes" id="UP000290572">
    <property type="component" value="Unassembled WGS sequence"/>
</dbReference>
<keyword evidence="3" id="KW-1185">Reference proteome</keyword>
<name>A0A498P3T9_LABRO</name>
<reference evidence="2 3" key="1">
    <citation type="submission" date="2018-03" db="EMBL/GenBank/DDBJ databases">
        <title>Draft genome sequence of Rohu Carp (Labeo rohita).</title>
        <authorList>
            <person name="Das P."/>
            <person name="Kushwaha B."/>
            <person name="Joshi C.G."/>
            <person name="Kumar D."/>
            <person name="Nagpure N.S."/>
            <person name="Sahoo L."/>
            <person name="Das S.P."/>
            <person name="Bit A."/>
            <person name="Patnaik S."/>
            <person name="Meher P.K."/>
            <person name="Jayasankar P."/>
            <person name="Koringa P.G."/>
            <person name="Patel N.V."/>
            <person name="Hinsu A.T."/>
            <person name="Kumar R."/>
            <person name="Pandey M."/>
            <person name="Agarwal S."/>
            <person name="Srivastava S."/>
            <person name="Singh M."/>
            <person name="Iquebal M.A."/>
            <person name="Jaiswal S."/>
            <person name="Angadi U.B."/>
            <person name="Kumar N."/>
            <person name="Raza M."/>
            <person name="Shah T.M."/>
            <person name="Rai A."/>
            <person name="Jena J.K."/>
        </authorList>
    </citation>
    <scope>NUCLEOTIDE SEQUENCE [LARGE SCALE GENOMIC DNA]</scope>
    <source>
        <strain evidence="2">DASCIFA01</strain>
        <tissue evidence="2">Testis</tissue>
    </source>
</reference>
<gene>
    <name evidence="2" type="ORF">ROHU_000868</name>
</gene>
<evidence type="ECO:0000313" key="3">
    <source>
        <dbReference type="Proteomes" id="UP000290572"/>
    </source>
</evidence>
<evidence type="ECO:0000313" key="2">
    <source>
        <dbReference type="EMBL" id="RXN38718.1"/>
    </source>
</evidence>
<protein>
    <submittedName>
        <fullName evidence="2">Uncharacterized protein</fullName>
    </submittedName>
</protein>
<dbReference type="EMBL" id="QBIY01004557">
    <property type="protein sequence ID" value="RXN38718.1"/>
    <property type="molecule type" value="Genomic_DNA"/>
</dbReference>
<feature type="compositionally biased region" description="Basic and acidic residues" evidence="1">
    <location>
        <begin position="20"/>
        <end position="30"/>
    </location>
</feature>
<evidence type="ECO:0000256" key="1">
    <source>
        <dbReference type="SAM" id="MobiDB-lite"/>
    </source>
</evidence>
<accession>A0A498P3T9</accession>
<feature type="region of interest" description="Disordered" evidence="1">
    <location>
        <begin position="19"/>
        <end position="47"/>
    </location>
</feature>
<organism evidence="2 3">
    <name type="scientific">Labeo rohita</name>
    <name type="common">Indian major carp</name>
    <name type="synonym">Cyprinus rohita</name>
    <dbReference type="NCBI Taxonomy" id="84645"/>
    <lineage>
        <taxon>Eukaryota</taxon>
        <taxon>Metazoa</taxon>
        <taxon>Chordata</taxon>
        <taxon>Craniata</taxon>
        <taxon>Vertebrata</taxon>
        <taxon>Euteleostomi</taxon>
        <taxon>Actinopterygii</taxon>
        <taxon>Neopterygii</taxon>
        <taxon>Teleostei</taxon>
        <taxon>Ostariophysi</taxon>
        <taxon>Cypriniformes</taxon>
        <taxon>Cyprinidae</taxon>
        <taxon>Labeoninae</taxon>
        <taxon>Labeonini</taxon>
        <taxon>Labeo</taxon>
    </lineage>
</organism>
<comment type="caution">
    <text evidence="2">The sequence shown here is derived from an EMBL/GenBank/DDBJ whole genome shotgun (WGS) entry which is preliminary data.</text>
</comment>
<sequence>MSAASDSEYESEGTMILRTAMKDRDIKEEPAQLSRRSSHSITCGETDYSTKTLRTESDSHIQQYDVNIRPTVTVKWIN</sequence>